<sequence>MTSPSRPGGRTARTREAVVRAAGDLLAEAGLAGVDLAEVARRAGVGRTTVYRRWGSVQALVADVVAEMIETSRPRADTGTIEGDLLENANLVAETLADPRQGALFAAFVGAAAADDHVASLLRSFYDARLAEWAPCVTDAVARGELPEGTDPVAVVAAVSAPLYYRRLTRGEAPERKDAELAAHAALAAARAGLFSA</sequence>
<evidence type="ECO:0000256" key="4">
    <source>
        <dbReference type="PROSITE-ProRule" id="PRU00335"/>
    </source>
</evidence>
<dbReference type="InterPro" id="IPR050109">
    <property type="entry name" value="HTH-type_TetR-like_transc_reg"/>
</dbReference>
<keyword evidence="3" id="KW-0804">Transcription</keyword>
<reference evidence="7" key="1">
    <citation type="journal article" date="2019" name="Int. J. Syst. Evol. Microbiol.">
        <title>The Global Catalogue of Microorganisms (GCM) 10K type strain sequencing project: providing services to taxonomists for standard genome sequencing and annotation.</title>
        <authorList>
            <consortium name="The Broad Institute Genomics Platform"/>
            <consortium name="The Broad Institute Genome Sequencing Center for Infectious Disease"/>
            <person name="Wu L."/>
            <person name="Ma J."/>
        </authorList>
    </citation>
    <scope>NUCLEOTIDE SEQUENCE [LARGE SCALE GENOMIC DNA]</scope>
    <source>
        <strain evidence="7">JCM 13518</strain>
    </source>
</reference>
<dbReference type="RefSeq" id="WP_344202175.1">
    <property type="nucleotide sequence ID" value="NZ_BAAAME010000004.1"/>
</dbReference>
<evidence type="ECO:0000259" key="5">
    <source>
        <dbReference type="PROSITE" id="PS50977"/>
    </source>
</evidence>
<dbReference type="Pfam" id="PF16859">
    <property type="entry name" value="TetR_C_11"/>
    <property type="match status" value="1"/>
</dbReference>
<dbReference type="InterPro" id="IPR011075">
    <property type="entry name" value="TetR_C"/>
</dbReference>
<dbReference type="SUPFAM" id="SSF48498">
    <property type="entry name" value="Tetracyclin repressor-like, C-terminal domain"/>
    <property type="match status" value="1"/>
</dbReference>
<evidence type="ECO:0000256" key="1">
    <source>
        <dbReference type="ARBA" id="ARBA00023015"/>
    </source>
</evidence>
<dbReference type="Gene3D" id="1.10.10.60">
    <property type="entry name" value="Homeodomain-like"/>
    <property type="match status" value="1"/>
</dbReference>
<accession>A0ABP4W2Z8</accession>
<evidence type="ECO:0000256" key="2">
    <source>
        <dbReference type="ARBA" id="ARBA00023125"/>
    </source>
</evidence>
<dbReference type="PROSITE" id="PS50977">
    <property type="entry name" value="HTH_TETR_2"/>
    <property type="match status" value="1"/>
</dbReference>
<dbReference type="Proteomes" id="UP001501057">
    <property type="component" value="Unassembled WGS sequence"/>
</dbReference>
<feature type="DNA-binding region" description="H-T-H motif" evidence="4">
    <location>
        <begin position="35"/>
        <end position="54"/>
    </location>
</feature>
<dbReference type="InterPro" id="IPR009057">
    <property type="entry name" value="Homeodomain-like_sf"/>
</dbReference>
<dbReference type="EMBL" id="BAAAME010000004">
    <property type="protein sequence ID" value="GAA1744143.1"/>
    <property type="molecule type" value="Genomic_DNA"/>
</dbReference>
<evidence type="ECO:0000313" key="6">
    <source>
        <dbReference type="EMBL" id="GAA1744143.1"/>
    </source>
</evidence>
<dbReference type="PRINTS" id="PR00455">
    <property type="entry name" value="HTHTETR"/>
</dbReference>
<gene>
    <name evidence="6" type="ORF">GCM10009710_25280</name>
</gene>
<dbReference type="InterPro" id="IPR001647">
    <property type="entry name" value="HTH_TetR"/>
</dbReference>
<name>A0ABP4W2Z8_9ACTN</name>
<organism evidence="6 7">
    <name type="scientific">Aeromicrobium alkaliterrae</name>
    <dbReference type="NCBI Taxonomy" id="302168"/>
    <lineage>
        <taxon>Bacteria</taxon>
        <taxon>Bacillati</taxon>
        <taxon>Actinomycetota</taxon>
        <taxon>Actinomycetes</taxon>
        <taxon>Propionibacteriales</taxon>
        <taxon>Nocardioidaceae</taxon>
        <taxon>Aeromicrobium</taxon>
    </lineage>
</organism>
<dbReference type="InterPro" id="IPR036271">
    <property type="entry name" value="Tet_transcr_reg_TetR-rel_C_sf"/>
</dbReference>
<evidence type="ECO:0000313" key="7">
    <source>
        <dbReference type="Proteomes" id="UP001501057"/>
    </source>
</evidence>
<dbReference type="PANTHER" id="PTHR30055:SF148">
    <property type="entry name" value="TETR-FAMILY TRANSCRIPTIONAL REGULATOR"/>
    <property type="match status" value="1"/>
</dbReference>
<keyword evidence="2 4" id="KW-0238">DNA-binding</keyword>
<keyword evidence="7" id="KW-1185">Reference proteome</keyword>
<keyword evidence="1" id="KW-0805">Transcription regulation</keyword>
<proteinExistence type="predicted"/>
<dbReference type="Pfam" id="PF00440">
    <property type="entry name" value="TetR_N"/>
    <property type="match status" value="1"/>
</dbReference>
<evidence type="ECO:0000256" key="3">
    <source>
        <dbReference type="ARBA" id="ARBA00023163"/>
    </source>
</evidence>
<dbReference type="SUPFAM" id="SSF46689">
    <property type="entry name" value="Homeodomain-like"/>
    <property type="match status" value="1"/>
</dbReference>
<protein>
    <submittedName>
        <fullName evidence="6">TetR-like C-terminal domain-containing protein</fullName>
    </submittedName>
</protein>
<comment type="caution">
    <text evidence="6">The sequence shown here is derived from an EMBL/GenBank/DDBJ whole genome shotgun (WGS) entry which is preliminary data.</text>
</comment>
<dbReference type="Gene3D" id="1.10.357.10">
    <property type="entry name" value="Tetracycline Repressor, domain 2"/>
    <property type="match status" value="1"/>
</dbReference>
<feature type="domain" description="HTH tetR-type" evidence="5">
    <location>
        <begin position="12"/>
        <end position="72"/>
    </location>
</feature>
<dbReference type="PANTHER" id="PTHR30055">
    <property type="entry name" value="HTH-TYPE TRANSCRIPTIONAL REGULATOR RUTR"/>
    <property type="match status" value="1"/>
</dbReference>